<evidence type="ECO:0000313" key="7">
    <source>
        <dbReference type="Proteomes" id="UP000000663"/>
    </source>
</evidence>
<reference evidence="6 7" key="1">
    <citation type="journal article" date="2006" name="Science">
        <title>Genome of rice cluster I archaea -- the key methane producers in the rice rhizosphere.</title>
        <authorList>
            <person name="Erkel C."/>
            <person name="Kube M."/>
            <person name="Reinhardt R."/>
            <person name="Liesack W."/>
        </authorList>
    </citation>
    <scope>NUCLEOTIDE SEQUENCE [LARGE SCALE GENOMIC DNA]</scope>
    <source>
        <strain evidence="7">DSM 22066 / NBRC 105507 / MRE50</strain>
    </source>
</reference>
<dbReference type="EMBL" id="AM114193">
    <property type="protein sequence ID" value="CAJ35369.1"/>
    <property type="molecule type" value="Genomic_DNA"/>
</dbReference>
<dbReference type="PANTHER" id="PTHR10934:SF2">
    <property type="entry name" value="LARGE RIBOSOMAL SUBUNIT PROTEIN EL18"/>
    <property type="match status" value="1"/>
</dbReference>
<evidence type="ECO:0000256" key="1">
    <source>
        <dbReference type="ARBA" id="ARBA00006815"/>
    </source>
</evidence>
<dbReference type="InterPro" id="IPR000039">
    <property type="entry name" value="Ribosomal_eL18"/>
</dbReference>
<dbReference type="eggNOG" id="arCOG00780">
    <property type="taxonomic scope" value="Archaea"/>
</dbReference>
<gene>
    <name evidence="4 6" type="primary">rpl18e</name>
    <name evidence="6" type="ORF">LRC407</name>
</gene>
<dbReference type="GeneID" id="5144530"/>
<dbReference type="NCBIfam" id="NF003079">
    <property type="entry name" value="PRK04005.1"/>
    <property type="match status" value="1"/>
</dbReference>
<evidence type="ECO:0000256" key="3">
    <source>
        <dbReference type="ARBA" id="ARBA00023274"/>
    </source>
</evidence>
<feature type="domain" description="Large ribosomal subunit protein uL15/eL18" evidence="5">
    <location>
        <begin position="23"/>
        <end position="119"/>
    </location>
</feature>
<dbReference type="GO" id="GO:0022625">
    <property type="term" value="C:cytosolic large ribosomal subunit"/>
    <property type="evidence" value="ECO:0007669"/>
    <property type="project" value="TreeGrafter"/>
</dbReference>
<proteinExistence type="inferred from homology"/>
<dbReference type="InterPro" id="IPR022947">
    <property type="entry name" value="Ribosomal_eL18_arc"/>
</dbReference>
<dbReference type="InterPro" id="IPR021131">
    <property type="entry name" value="Ribosomal_uL15/eL18"/>
</dbReference>
<organism evidence="6 7">
    <name type="scientific">Methanocella arvoryzae (strain DSM 22066 / NBRC 105507 / MRE50)</name>
    <dbReference type="NCBI Taxonomy" id="351160"/>
    <lineage>
        <taxon>Archaea</taxon>
        <taxon>Methanobacteriati</taxon>
        <taxon>Methanobacteriota</taxon>
        <taxon>Stenosarchaea group</taxon>
        <taxon>Methanomicrobia</taxon>
        <taxon>Methanocellales</taxon>
        <taxon>Methanocellaceae</taxon>
        <taxon>Methanocella</taxon>
    </lineage>
</organism>
<dbReference type="Pfam" id="PF17135">
    <property type="entry name" value="Ribosomal_L18"/>
    <property type="match status" value="1"/>
</dbReference>
<dbReference type="AlphaFoldDB" id="Q0W8C4"/>
<keyword evidence="2 4" id="KW-0689">Ribosomal protein</keyword>
<keyword evidence="3 4" id="KW-0687">Ribonucleoprotein</keyword>
<accession>Q0W8C4</accession>
<evidence type="ECO:0000256" key="4">
    <source>
        <dbReference type="HAMAP-Rule" id="MF_00329"/>
    </source>
</evidence>
<dbReference type="GO" id="GO:0003723">
    <property type="term" value="F:RNA binding"/>
    <property type="evidence" value="ECO:0007669"/>
    <property type="project" value="TreeGrafter"/>
</dbReference>
<dbReference type="STRING" id="351160.LRC407"/>
<sequence>MKRIKKSNPRVLQLIADLKAKSREQNVGIWRDIAERMEKPARHYAEINLSKINRYTKENETIIVPGKVLGTGNLNHPVTVAALNFSLTAEVLIDEAKGKCMTIEQLMKTNPTGKGVRILK</sequence>
<dbReference type="InterPro" id="IPR036227">
    <property type="entry name" value="Ribosomal_uL15/eL18_sf"/>
</dbReference>
<evidence type="ECO:0000259" key="5">
    <source>
        <dbReference type="Pfam" id="PF17135"/>
    </source>
</evidence>
<dbReference type="KEGG" id="rci:LRC407"/>
<dbReference type="GO" id="GO:0006412">
    <property type="term" value="P:translation"/>
    <property type="evidence" value="ECO:0007669"/>
    <property type="project" value="UniProtKB-UniRule"/>
</dbReference>
<dbReference type="RefSeq" id="WP_012037123.1">
    <property type="nucleotide sequence ID" value="NC_009464.1"/>
</dbReference>
<dbReference type="PATRIC" id="fig|351160.9.peg.2878"/>
<evidence type="ECO:0000313" key="6">
    <source>
        <dbReference type="EMBL" id="CAJ35369.1"/>
    </source>
</evidence>
<dbReference type="PANTHER" id="PTHR10934">
    <property type="entry name" value="60S RIBOSOMAL PROTEIN L18"/>
    <property type="match status" value="1"/>
</dbReference>
<dbReference type="Gene3D" id="3.100.10.10">
    <property type="match status" value="1"/>
</dbReference>
<keyword evidence="7" id="KW-1185">Reference proteome</keyword>
<comment type="similarity">
    <text evidence="1 4">Belongs to the eukaryotic ribosomal protein eL18 family.</text>
</comment>
<dbReference type="HAMAP" id="MF_00329">
    <property type="entry name" value="Ribosomal_eL18"/>
    <property type="match status" value="1"/>
</dbReference>
<dbReference type="OrthoDB" id="11309at2157"/>
<dbReference type="Proteomes" id="UP000000663">
    <property type="component" value="Chromosome"/>
</dbReference>
<dbReference type="SUPFAM" id="SSF52080">
    <property type="entry name" value="Ribosomal proteins L15p and L18e"/>
    <property type="match status" value="1"/>
</dbReference>
<name>Q0W8C4_METAR</name>
<evidence type="ECO:0000256" key="2">
    <source>
        <dbReference type="ARBA" id="ARBA00022980"/>
    </source>
</evidence>
<dbReference type="GO" id="GO:0003735">
    <property type="term" value="F:structural constituent of ribosome"/>
    <property type="evidence" value="ECO:0007669"/>
    <property type="project" value="InterPro"/>
</dbReference>
<protein>
    <recommendedName>
        <fullName evidence="4">Large ribosomal subunit protein eL18</fullName>
    </recommendedName>
</protein>